<evidence type="ECO:0000313" key="2">
    <source>
        <dbReference type="Proteomes" id="UP000530412"/>
    </source>
</evidence>
<sequence length="59" mass="6553">METQSWRGISVKWTRPHVSDLVVAAALYYLLYLQPEVPGLIAVAVAIASLRCIRLSRAV</sequence>
<comment type="caution">
    <text evidence="1">The sequence shown here is derived from an EMBL/GenBank/DDBJ whole genome shotgun (WGS) entry which is preliminary data.</text>
</comment>
<protein>
    <submittedName>
        <fullName evidence="1">Uncharacterized protein</fullName>
    </submittedName>
</protein>
<organism evidence="1 2">
    <name type="scientific">Streptomyces calvus</name>
    <dbReference type="NCBI Taxonomy" id="67282"/>
    <lineage>
        <taxon>Bacteria</taxon>
        <taxon>Bacillati</taxon>
        <taxon>Actinomycetota</taxon>
        <taxon>Actinomycetes</taxon>
        <taxon>Kitasatosporales</taxon>
        <taxon>Streptomycetaceae</taxon>
        <taxon>Streptomyces</taxon>
    </lineage>
</organism>
<dbReference type="Proteomes" id="UP000530412">
    <property type="component" value="Unassembled WGS sequence"/>
</dbReference>
<proteinExistence type="predicted"/>
<gene>
    <name evidence="1" type="ORF">FHS33_005504</name>
</gene>
<dbReference type="AlphaFoldDB" id="A0AA40SIC5"/>
<dbReference type="RefSeq" id="WP_142193157.1">
    <property type="nucleotide sequence ID" value="NZ_BMSU01000018.1"/>
</dbReference>
<accession>A0AA40SIC5</accession>
<evidence type="ECO:0000313" key="1">
    <source>
        <dbReference type="EMBL" id="MBA8947047.1"/>
    </source>
</evidence>
<reference evidence="1 2" key="1">
    <citation type="submission" date="2020-08" db="EMBL/GenBank/DDBJ databases">
        <title>Genomic Encyclopedia of Type Strains, Phase III (KMG-III): the genomes of soil and plant-associated and newly described type strains.</title>
        <authorList>
            <person name="Whitman W."/>
        </authorList>
    </citation>
    <scope>NUCLEOTIDE SEQUENCE [LARGE SCALE GENOMIC DNA]</scope>
    <source>
        <strain evidence="1 2">CECT 3271</strain>
    </source>
</reference>
<name>A0AA40SIC5_9ACTN</name>
<dbReference type="EMBL" id="JACJIE010000017">
    <property type="protein sequence ID" value="MBA8947047.1"/>
    <property type="molecule type" value="Genomic_DNA"/>
</dbReference>